<dbReference type="EMBL" id="LN853139">
    <property type="protein sequence ID" value="CRY95137.1"/>
    <property type="molecule type" value="Genomic_DNA"/>
</dbReference>
<sequence length="171" mass="18226">MAGTFEKLMQIQARAADPEREQPQQPRKQEAAAASPGASTDQKESILQALAAGSSTGALALCIQAIGAGDPAFTEKAVQLMKPASTGEAWRMAFKTYDRHRERIRAAAAADEPSEAAIPVFQEAGQECARIYNVGGNIAQEMAMAVYEALNRDYKDAVSLRNAPSSRSGVL</sequence>
<evidence type="ECO:0000313" key="2">
    <source>
        <dbReference type="EMBL" id="CRY95137.1"/>
    </source>
</evidence>
<reference evidence="2" key="2">
    <citation type="submission" date="2015-07" db="EMBL/GenBank/DDBJ databases">
        <title>Plasmids, circular viruses and viroids from rat gut.</title>
        <authorList>
            <person name="Jorgensen T.J."/>
            <person name="Hansen M.A."/>
            <person name="Xu Z."/>
            <person name="Tabak M.A."/>
            <person name="Sorensen S.J."/>
            <person name="Hansen L.H."/>
        </authorList>
    </citation>
    <scope>NUCLEOTIDE SEQUENCE</scope>
    <source>
        <strain evidence="2">RGRH0500</strain>
    </source>
</reference>
<evidence type="ECO:0000256" key="1">
    <source>
        <dbReference type="SAM" id="MobiDB-lite"/>
    </source>
</evidence>
<protein>
    <submittedName>
        <fullName evidence="2">Uncharacterized protein</fullName>
    </submittedName>
</protein>
<accession>A0A0H5QGN4</accession>
<feature type="region of interest" description="Disordered" evidence="1">
    <location>
        <begin position="11"/>
        <end position="42"/>
    </location>
</feature>
<feature type="compositionally biased region" description="Basic and acidic residues" evidence="1">
    <location>
        <begin position="16"/>
        <end position="30"/>
    </location>
</feature>
<reference evidence="2" key="1">
    <citation type="submission" date="2015-06" db="EMBL/GenBank/DDBJ databases">
        <authorList>
            <person name="Joergensen T."/>
        </authorList>
    </citation>
    <scope>NUCLEOTIDE SEQUENCE</scope>
    <source>
        <strain evidence="2">RGRH0500</strain>
    </source>
</reference>
<proteinExistence type="predicted"/>
<dbReference type="AlphaFoldDB" id="A0A0H5QGN4"/>
<name>A0A0H5QGN4_9ZZZZ</name>
<organism evidence="2">
    <name type="scientific">uncultured prokaryote</name>
    <dbReference type="NCBI Taxonomy" id="198431"/>
    <lineage>
        <taxon>unclassified sequences</taxon>
        <taxon>environmental samples</taxon>
    </lineage>
</organism>